<protein>
    <recommendedName>
        <fullName evidence="3">Outer membrane cytochrome MtrC/MtrF-like domain-containing protein</fullName>
    </recommendedName>
</protein>
<feature type="region of interest" description="Disordered" evidence="2">
    <location>
        <begin position="425"/>
        <end position="445"/>
    </location>
</feature>
<dbReference type="SUPFAM" id="SSF48695">
    <property type="entry name" value="Multiheme cytochromes"/>
    <property type="match status" value="1"/>
</dbReference>
<dbReference type="Gene3D" id="1.10.1130.10">
    <property type="entry name" value="Flavocytochrome C3, Chain A"/>
    <property type="match status" value="1"/>
</dbReference>
<dbReference type="PANTHER" id="PTHR35038">
    <property type="entry name" value="DISSIMILATORY SULFITE REDUCTASE SIRA"/>
    <property type="match status" value="1"/>
</dbReference>
<dbReference type="InterPro" id="IPR054337">
    <property type="entry name" value="Mtrc-MtrF-like_dom_II/IV"/>
</dbReference>
<dbReference type="OrthoDB" id="9814800at2"/>
<dbReference type="EMBL" id="CP042467">
    <property type="protein sequence ID" value="QED29805.1"/>
    <property type="molecule type" value="Genomic_DNA"/>
</dbReference>
<dbReference type="PROSITE" id="PS51257">
    <property type="entry name" value="PROKAR_LIPOPROTEIN"/>
    <property type="match status" value="1"/>
</dbReference>
<keyword evidence="1" id="KW-0732">Signal</keyword>
<dbReference type="KEGG" id="bbae:FRD01_21735"/>
<evidence type="ECO:0000313" key="5">
    <source>
        <dbReference type="Proteomes" id="UP000321595"/>
    </source>
</evidence>
<organism evidence="4 5">
    <name type="scientific">Microvenator marinus</name>
    <dbReference type="NCBI Taxonomy" id="2600177"/>
    <lineage>
        <taxon>Bacteria</taxon>
        <taxon>Deltaproteobacteria</taxon>
        <taxon>Bradymonadales</taxon>
        <taxon>Microvenatoraceae</taxon>
        <taxon>Microvenator</taxon>
    </lineage>
</organism>
<dbReference type="InterPro" id="IPR036280">
    <property type="entry name" value="Multihaem_cyt_sf"/>
</dbReference>
<evidence type="ECO:0000256" key="2">
    <source>
        <dbReference type="SAM" id="MobiDB-lite"/>
    </source>
</evidence>
<dbReference type="RefSeq" id="WP_146963038.1">
    <property type="nucleotide sequence ID" value="NZ_CP042467.1"/>
</dbReference>
<proteinExistence type="predicted"/>
<sequence>MLRKSATSLLFAASFAACDKPAPKPKADADAAKKAIEKSTEFYESRPYFQQPIAMHQEVPKGLPDISAATCGSCHTEIYEEWKISTHARAWMDDAQFQEELKKSRGTGPDQDVEWMCVNCHTPVMNQLPKLVVGLNDGKLNSPQYVENPHYDEKLQLEAITCATCHVRDGKILGPWGDQSRAPHPVQKSESLLTEENCVRCHQAEAVFPELTLGCFFTTGAEWKQSPAAKAGQTCQSCHMPEVERPVAIQEGLPVRKTRRHWFGGSLIPKHPKFEAEIAPLRKIYGSGVEFELRQTERKCEKFEPCVWVELEILNNKAGHHMPTGDPERHLVVQINAEGLVAPYELQIGSKFQWWPEIKKLSDNRIPAGKSQITTHEFPAGTSKIEVKAEKFRMYQDAFDHHHLEGRYVRGRLFHESVWELGPEGAKRTLLRDDTTPEEPAKSEE</sequence>
<feature type="domain" description="Outer membrane cytochrome MtrC/MtrF-like" evidence="3">
    <location>
        <begin position="110"/>
        <end position="243"/>
    </location>
</feature>
<keyword evidence="5" id="KW-1185">Reference proteome</keyword>
<evidence type="ECO:0000259" key="3">
    <source>
        <dbReference type="Pfam" id="PF22113"/>
    </source>
</evidence>
<dbReference type="InterPro" id="IPR051829">
    <property type="entry name" value="Multiheme_Cytochr_ET"/>
</dbReference>
<name>A0A5B8XW38_9DELT</name>
<gene>
    <name evidence="4" type="ORF">FRD01_21735</name>
</gene>
<accession>A0A5B8XW38</accession>
<dbReference type="Pfam" id="PF22113">
    <property type="entry name" value="Mtrc-MtrF_II-IV_dom"/>
    <property type="match status" value="1"/>
</dbReference>
<reference evidence="4 5" key="1">
    <citation type="submission" date="2019-08" db="EMBL/GenBank/DDBJ databases">
        <authorList>
            <person name="Liang Q."/>
        </authorList>
    </citation>
    <scope>NUCLEOTIDE SEQUENCE [LARGE SCALE GENOMIC DNA]</scope>
    <source>
        <strain evidence="4 5">V1718</strain>
    </source>
</reference>
<dbReference type="Proteomes" id="UP000321595">
    <property type="component" value="Chromosome"/>
</dbReference>
<dbReference type="AlphaFoldDB" id="A0A5B8XW38"/>
<evidence type="ECO:0000313" key="4">
    <source>
        <dbReference type="EMBL" id="QED29805.1"/>
    </source>
</evidence>
<evidence type="ECO:0000256" key="1">
    <source>
        <dbReference type="ARBA" id="ARBA00022729"/>
    </source>
</evidence>